<dbReference type="Gene3D" id="3.60.15.10">
    <property type="entry name" value="Ribonuclease Z/Hydroxyacylglutathione hydrolase-like"/>
    <property type="match status" value="1"/>
</dbReference>
<organism evidence="1">
    <name type="scientific">bioreactor metagenome</name>
    <dbReference type="NCBI Taxonomy" id="1076179"/>
    <lineage>
        <taxon>unclassified sequences</taxon>
        <taxon>metagenomes</taxon>
        <taxon>ecological metagenomes</taxon>
    </lineage>
</organism>
<evidence type="ECO:0008006" key="2">
    <source>
        <dbReference type="Google" id="ProtNLM"/>
    </source>
</evidence>
<evidence type="ECO:0000313" key="1">
    <source>
        <dbReference type="EMBL" id="MPN48148.1"/>
    </source>
</evidence>
<comment type="caution">
    <text evidence="1">The sequence shown here is derived from an EMBL/GenBank/DDBJ whole genome shotgun (WGS) entry which is preliminary data.</text>
</comment>
<dbReference type="AlphaFoldDB" id="A0A645IA67"/>
<reference evidence="1" key="1">
    <citation type="submission" date="2019-08" db="EMBL/GenBank/DDBJ databases">
        <authorList>
            <person name="Kucharzyk K."/>
            <person name="Murdoch R.W."/>
            <person name="Higgins S."/>
            <person name="Loffler F."/>
        </authorList>
    </citation>
    <scope>NUCLEOTIDE SEQUENCE</scope>
</reference>
<protein>
    <recommendedName>
        <fullName evidence="2">Metallo-beta-lactamase domain-containing protein</fullName>
    </recommendedName>
</protein>
<dbReference type="InterPro" id="IPR036866">
    <property type="entry name" value="RibonucZ/Hydroxyglut_hydro"/>
</dbReference>
<accession>A0A645IA67</accession>
<proteinExistence type="predicted"/>
<dbReference type="SUPFAM" id="SSF56281">
    <property type="entry name" value="Metallo-hydrolase/oxidoreductase"/>
    <property type="match status" value="1"/>
</dbReference>
<dbReference type="EMBL" id="VSSQ01110196">
    <property type="protein sequence ID" value="MPN48148.1"/>
    <property type="molecule type" value="Genomic_DNA"/>
</dbReference>
<sequence>MPEIIRRTGTVLYASKTACNLMRARAVPEAHLHEIHPGERLEFPGGVRVTVLESKHMEPVLHSGFYDRVPERVSDKADWLCGEVFAFLIEWDRLRILNAGSANLHLPAVDGLECDCFICGISRWKPGFPELLRHIRFRTLIPVHHDEFTLPLDCFRLRDDFARLRQAWPELRGRELPVLQFTALQPS</sequence>
<gene>
    <name evidence="1" type="ORF">SDC9_195753</name>
</gene>
<name>A0A645IA67_9ZZZZ</name>